<evidence type="ECO:0000313" key="4">
    <source>
        <dbReference type="EMBL" id="MQM09354.1"/>
    </source>
</evidence>
<dbReference type="SUPFAM" id="SSF57997">
    <property type="entry name" value="Tropomyosin"/>
    <property type="match status" value="1"/>
</dbReference>
<keyword evidence="1" id="KW-0479">Metal-binding</keyword>
<protein>
    <recommendedName>
        <fullName evidence="3">CCHC-type domain-containing protein</fullName>
    </recommendedName>
</protein>
<feature type="region of interest" description="Disordered" evidence="2">
    <location>
        <begin position="532"/>
        <end position="634"/>
    </location>
</feature>
<evidence type="ECO:0000313" key="5">
    <source>
        <dbReference type="Proteomes" id="UP000652761"/>
    </source>
</evidence>
<dbReference type="EMBL" id="NMUH01004354">
    <property type="protein sequence ID" value="MQM09354.1"/>
    <property type="molecule type" value="Genomic_DNA"/>
</dbReference>
<organism evidence="4 5">
    <name type="scientific">Colocasia esculenta</name>
    <name type="common">Wild taro</name>
    <name type="synonym">Arum esculentum</name>
    <dbReference type="NCBI Taxonomy" id="4460"/>
    <lineage>
        <taxon>Eukaryota</taxon>
        <taxon>Viridiplantae</taxon>
        <taxon>Streptophyta</taxon>
        <taxon>Embryophyta</taxon>
        <taxon>Tracheophyta</taxon>
        <taxon>Spermatophyta</taxon>
        <taxon>Magnoliopsida</taxon>
        <taxon>Liliopsida</taxon>
        <taxon>Araceae</taxon>
        <taxon>Aroideae</taxon>
        <taxon>Colocasieae</taxon>
        <taxon>Colocasia</taxon>
    </lineage>
</organism>
<feature type="region of interest" description="Disordered" evidence="2">
    <location>
        <begin position="220"/>
        <end position="253"/>
    </location>
</feature>
<evidence type="ECO:0000256" key="1">
    <source>
        <dbReference type="PROSITE-ProRule" id="PRU00047"/>
    </source>
</evidence>
<feature type="domain" description="CCHC-type" evidence="3">
    <location>
        <begin position="297"/>
        <end position="312"/>
    </location>
</feature>
<gene>
    <name evidence="4" type="ORF">Taro_042226</name>
</gene>
<dbReference type="Pfam" id="PF14223">
    <property type="entry name" value="Retrotran_gag_2"/>
    <property type="match status" value="1"/>
</dbReference>
<dbReference type="SUPFAM" id="SSF57756">
    <property type="entry name" value="Retrovirus zinc finger-like domains"/>
    <property type="match status" value="1"/>
</dbReference>
<feature type="compositionally biased region" description="Polar residues" evidence="2">
    <location>
        <begin position="586"/>
        <end position="598"/>
    </location>
</feature>
<dbReference type="InterPro" id="IPR036875">
    <property type="entry name" value="Znf_CCHC_sf"/>
</dbReference>
<dbReference type="InterPro" id="IPR001878">
    <property type="entry name" value="Znf_CCHC"/>
</dbReference>
<evidence type="ECO:0000256" key="2">
    <source>
        <dbReference type="SAM" id="MobiDB-lite"/>
    </source>
</evidence>
<dbReference type="PROSITE" id="PS50158">
    <property type="entry name" value="ZF_CCHC"/>
    <property type="match status" value="1"/>
</dbReference>
<keyword evidence="1" id="KW-0863">Zinc-finger</keyword>
<feature type="compositionally biased region" description="Basic and acidic residues" evidence="2">
    <location>
        <begin position="461"/>
        <end position="478"/>
    </location>
</feature>
<keyword evidence="1" id="KW-0862">Zinc</keyword>
<feature type="compositionally biased region" description="Low complexity" evidence="2">
    <location>
        <begin position="220"/>
        <end position="229"/>
    </location>
</feature>
<name>A0A843WZ45_COLES</name>
<dbReference type="SMART" id="SM00343">
    <property type="entry name" value="ZnF_C2HC"/>
    <property type="match status" value="1"/>
</dbReference>
<keyword evidence="5" id="KW-1185">Reference proteome</keyword>
<feature type="compositionally biased region" description="Acidic residues" evidence="2">
    <location>
        <begin position="238"/>
        <end position="253"/>
    </location>
</feature>
<dbReference type="AlphaFoldDB" id="A0A843WZ45"/>
<proteinExistence type="predicted"/>
<evidence type="ECO:0000259" key="3">
    <source>
        <dbReference type="PROSITE" id="PS50158"/>
    </source>
</evidence>
<dbReference type="GO" id="GO:0008270">
    <property type="term" value="F:zinc ion binding"/>
    <property type="evidence" value="ECO:0007669"/>
    <property type="project" value="UniProtKB-KW"/>
</dbReference>
<accession>A0A843WZ45</accession>
<feature type="region of interest" description="Disordered" evidence="2">
    <location>
        <begin position="453"/>
        <end position="478"/>
    </location>
</feature>
<sequence>MESNKGYMVEGHLVTRPPFFDGTDYPYWKNRMQVFLTAQNFELWKIVSKGAYTLPEDEDTWTKDQIAKGTLNWSALNMMQCAVHPKEYSRVSTCTSAKEMWDKLELIYEGTSEVRETKASMLISEYEMFKMNNDETISDMFARFMLIINGLKDLKKEYSESDLVRKILWSLPSSWNTKATVIKDSKDLSKMKLDELIGSLMTYEINVKRKETEENLKRSIALKASSKSSSRSKKDNQQESEEPETSSDSENDEMAMLTRQFKKFLKFKRKGSGNSKSFQKKDFSNKFESNKRSDIVCYECKKQGHMRGECPELKKKLKKEKFTFKKAKAMLATWSDEDEDEDAQESSGDEEIQCLMARSDDSNEVNSSFETYTVDEWEEAYTVLFEKFYEFKSENKALKKKINSLVHNTHNDEQVVALTKEIEMMKIDEEVHIEEMDYLKTKLQEIQKEKESLSNSLESLQNEHKETKNKLEQAEKDLKGKSEDLTRFVKGKQNLDAILGSNIIVAKHGIGYQPVKQKKMGETLITSFVDSRPSTSYQVPSKNHKNQVPSKNHKNQVPSKNHKNQVPSKNQEGQAKGKKQKPKKNSSVVNTTKKSVNSPKKGCRQVWKHASKEKLTKQQKGKIPMHVPQNNKPTILEKISSCNFCKKLGHNEK</sequence>
<feature type="compositionally biased region" description="Polar residues" evidence="2">
    <location>
        <begin position="532"/>
        <end position="568"/>
    </location>
</feature>
<dbReference type="Gene3D" id="4.10.60.10">
    <property type="entry name" value="Zinc finger, CCHC-type"/>
    <property type="match status" value="1"/>
</dbReference>
<dbReference type="Proteomes" id="UP000652761">
    <property type="component" value="Unassembled WGS sequence"/>
</dbReference>
<dbReference type="PANTHER" id="PTHR34676:SF8">
    <property type="entry name" value="TRANSMEMBRANE PROTEIN"/>
    <property type="match status" value="1"/>
</dbReference>
<dbReference type="GO" id="GO:0003676">
    <property type="term" value="F:nucleic acid binding"/>
    <property type="evidence" value="ECO:0007669"/>
    <property type="project" value="InterPro"/>
</dbReference>
<dbReference type="PANTHER" id="PTHR34676">
    <property type="entry name" value="DUF4219 DOMAIN-CONTAINING PROTEIN-RELATED"/>
    <property type="match status" value="1"/>
</dbReference>
<reference evidence="4" key="1">
    <citation type="submission" date="2017-07" db="EMBL/GenBank/DDBJ databases">
        <title>Taro Niue Genome Assembly and Annotation.</title>
        <authorList>
            <person name="Atibalentja N."/>
            <person name="Keating K."/>
            <person name="Fields C.J."/>
        </authorList>
    </citation>
    <scope>NUCLEOTIDE SEQUENCE</scope>
    <source>
        <strain evidence="4">Niue_2</strain>
        <tissue evidence="4">Leaf</tissue>
    </source>
</reference>
<comment type="caution">
    <text evidence="4">The sequence shown here is derived from an EMBL/GenBank/DDBJ whole genome shotgun (WGS) entry which is preliminary data.</text>
</comment>